<dbReference type="Proteomes" id="UP001333710">
    <property type="component" value="Chromosome"/>
</dbReference>
<name>A0AA48HIW8_9ALTE</name>
<keyword evidence="2" id="KW-1185">Reference proteome</keyword>
<reference evidence="1" key="1">
    <citation type="submission" date="2023-01" db="EMBL/GenBank/DDBJ databases">
        <title>Complete genome sequence of Planctobacterium marinum strain Dej080120_11.</title>
        <authorList>
            <person name="Ueki S."/>
            <person name="Maruyama F."/>
        </authorList>
    </citation>
    <scope>NUCLEOTIDE SEQUENCE</scope>
    <source>
        <strain evidence="1">Dej080120_11</strain>
    </source>
</reference>
<proteinExistence type="predicted"/>
<dbReference type="EMBL" id="AP027272">
    <property type="protein sequence ID" value="BDX05531.1"/>
    <property type="molecule type" value="Genomic_DNA"/>
</dbReference>
<organism evidence="1 2">
    <name type="scientific">Planctobacterium marinum</name>
    <dbReference type="NCBI Taxonomy" id="1631968"/>
    <lineage>
        <taxon>Bacteria</taxon>
        <taxon>Pseudomonadati</taxon>
        <taxon>Pseudomonadota</taxon>
        <taxon>Gammaproteobacteria</taxon>
        <taxon>Alteromonadales</taxon>
        <taxon>Alteromonadaceae</taxon>
        <taxon>Planctobacterium</taxon>
    </lineage>
</organism>
<sequence>MEKQTKKLLEQHTALTHSENRMVTSHVQRAQDDWVLHTLMIEGVEVPFKYRRKKHYKNLKGARVNLTYYPDTEEVAGMEFEYMRVVRLRTS</sequence>
<evidence type="ECO:0000313" key="2">
    <source>
        <dbReference type="Proteomes" id="UP001333710"/>
    </source>
</evidence>
<dbReference type="AlphaFoldDB" id="A0AA48HIW8"/>
<protein>
    <submittedName>
        <fullName evidence="1">Uncharacterized protein</fullName>
    </submittedName>
</protein>
<dbReference type="RefSeq" id="WP_338291509.1">
    <property type="nucleotide sequence ID" value="NZ_AP027272.1"/>
</dbReference>
<accession>A0AA48HIW8</accession>
<evidence type="ECO:0000313" key="1">
    <source>
        <dbReference type="EMBL" id="BDX05531.1"/>
    </source>
</evidence>
<dbReference type="KEGG" id="pmaw:MACH26_10520"/>
<gene>
    <name evidence="1" type="ORF">MACH26_10520</name>
</gene>